<evidence type="ECO:0000313" key="2">
    <source>
        <dbReference type="Proteomes" id="UP000826661"/>
    </source>
</evidence>
<dbReference type="Proteomes" id="UP000826661">
    <property type="component" value="Chromosome III"/>
</dbReference>
<dbReference type="EMBL" id="CP075866">
    <property type="protein sequence ID" value="QYS98436.1"/>
    <property type="molecule type" value="Genomic_DNA"/>
</dbReference>
<dbReference type="AlphaFoldDB" id="A0A8G0L9X2"/>
<proteinExistence type="predicted"/>
<sequence length="102" mass="11570">MPLVKKLVLRRWPHQLNTNDLSIIFISPELTLAAYSVAREGRHHHQPSRADHFGEQSEPRLIGWLDSYLSAYRGRPAKNKRQFAGARCSILSGQTAMCGNLM</sequence>
<evidence type="ECO:0000313" key="1">
    <source>
        <dbReference type="EMBL" id="QYS98436.1"/>
    </source>
</evidence>
<name>A0A8G0L9X2_9HYPO</name>
<accession>A0A8G0L9X2</accession>
<keyword evidence="2" id="KW-1185">Reference proteome</keyword>
<protein>
    <submittedName>
        <fullName evidence="1">Uncharacterized protein</fullName>
    </submittedName>
</protein>
<gene>
    <name evidence="1" type="ORF">H0G86_005615</name>
</gene>
<organism evidence="1 2">
    <name type="scientific">Trichoderma simmonsii</name>
    <dbReference type="NCBI Taxonomy" id="1491479"/>
    <lineage>
        <taxon>Eukaryota</taxon>
        <taxon>Fungi</taxon>
        <taxon>Dikarya</taxon>
        <taxon>Ascomycota</taxon>
        <taxon>Pezizomycotina</taxon>
        <taxon>Sordariomycetes</taxon>
        <taxon>Hypocreomycetidae</taxon>
        <taxon>Hypocreales</taxon>
        <taxon>Hypocreaceae</taxon>
        <taxon>Trichoderma</taxon>
    </lineage>
</organism>
<reference evidence="1 2" key="1">
    <citation type="journal article" date="2021" name="BMC Genomics">
        <title>Telomere-to-telomere genome assembly of asparaginase-producing Trichoderma simmonsii.</title>
        <authorList>
            <person name="Chung D."/>
            <person name="Kwon Y.M."/>
            <person name="Yang Y."/>
        </authorList>
    </citation>
    <scope>NUCLEOTIDE SEQUENCE [LARGE SCALE GENOMIC DNA]</scope>
    <source>
        <strain evidence="1 2">GH-Sj1</strain>
    </source>
</reference>